<dbReference type="Proteomes" id="UP000006247">
    <property type="component" value="Unassembled WGS sequence"/>
</dbReference>
<proteinExistence type="predicted"/>
<name>C0E4F0_9CORY</name>
<dbReference type="EMBL" id="ACEB01000024">
    <property type="protein sequence ID" value="EEG26600.1"/>
    <property type="molecule type" value="Genomic_DNA"/>
</dbReference>
<gene>
    <name evidence="1" type="ORF">CORMATOL_01875</name>
</gene>
<dbReference type="AlphaFoldDB" id="C0E4F0"/>
<accession>C0E4F0</accession>
<protein>
    <submittedName>
        <fullName evidence="1">Uncharacterized protein</fullName>
    </submittedName>
</protein>
<dbReference type="RefSeq" id="WP_005521699.1">
    <property type="nucleotide sequence ID" value="NZ_EQ973329.1"/>
</dbReference>
<organism evidence="1 2">
    <name type="scientific">Corynebacterium matruchotii ATCC 33806</name>
    <dbReference type="NCBI Taxonomy" id="566549"/>
    <lineage>
        <taxon>Bacteria</taxon>
        <taxon>Bacillati</taxon>
        <taxon>Actinomycetota</taxon>
        <taxon>Actinomycetes</taxon>
        <taxon>Mycobacteriales</taxon>
        <taxon>Corynebacteriaceae</taxon>
        <taxon>Corynebacterium</taxon>
    </lineage>
</organism>
<evidence type="ECO:0000313" key="2">
    <source>
        <dbReference type="Proteomes" id="UP000006247"/>
    </source>
</evidence>
<dbReference type="HOGENOM" id="CLU_923520_0_0_11"/>
<evidence type="ECO:0000313" key="1">
    <source>
        <dbReference type="EMBL" id="EEG26600.1"/>
    </source>
</evidence>
<comment type="caution">
    <text evidence="1">The sequence shown here is derived from an EMBL/GenBank/DDBJ whole genome shotgun (WGS) entry which is preliminary data.</text>
</comment>
<reference evidence="1 2" key="1">
    <citation type="submission" date="2009-01" db="EMBL/GenBank/DDBJ databases">
        <authorList>
            <person name="Fulton L."/>
            <person name="Clifton S."/>
            <person name="Chinwalla A.T."/>
            <person name="Mitreva M."/>
            <person name="Sodergren E."/>
            <person name="Weinstock G."/>
            <person name="Clifton S."/>
            <person name="Dooling D.J."/>
            <person name="Fulton B."/>
            <person name="Minx P."/>
            <person name="Pepin K.H."/>
            <person name="Johnson M."/>
            <person name="Bhonagiri V."/>
            <person name="Nash W.E."/>
            <person name="Mardis E.R."/>
            <person name="Wilson R.K."/>
        </authorList>
    </citation>
    <scope>NUCLEOTIDE SEQUENCE [LARGE SCALE GENOMIC DNA]</scope>
    <source>
        <strain evidence="1 2">ATCC 33806</strain>
    </source>
</reference>
<sequence>MLTESDLVEIMECHHAGDDTKLLELFQCFDPHDWVSECNEWKENHAQEFSDFLQHIISILPPESTPIVDVLTLCENYAQSLADLPMSSILAVQTVVEFWNRKQATEEDIAGYLTLLIKIPDGHQHVTEIAPDVLAVVDKLNDTDYLMQAFCGRKKPVKLPDITELKECSRAGDDAKLLEAFQHLITLKHWFSSIYEWGEENAEECSAFVQRIVPLLLPSTPMDVVLALCENYLLELTYLPHAIDISVKLFVDFWNRKRAAEDREAIELLSALLAHPKGKHVRETLQITAGSLAARLDIDEN</sequence>